<feature type="transmembrane region" description="Helical" evidence="7">
    <location>
        <begin position="54"/>
        <end position="75"/>
    </location>
</feature>
<dbReference type="InterPro" id="IPR047135">
    <property type="entry name" value="YsiQ"/>
</dbReference>
<reference evidence="8" key="2">
    <citation type="submission" date="2020-09" db="EMBL/GenBank/DDBJ databases">
        <authorList>
            <person name="Sun Q."/>
            <person name="Kim S."/>
        </authorList>
    </citation>
    <scope>NUCLEOTIDE SEQUENCE</scope>
    <source>
        <strain evidence="8">KCTC 22169</strain>
    </source>
</reference>
<keyword evidence="2" id="KW-0813">Transport</keyword>
<dbReference type="InterPro" id="IPR002528">
    <property type="entry name" value="MATE_fam"/>
</dbReference>
<feature type="transmembrane region" description="Helical" evidence="7">
    <location>
        <begin position="87"/>
        <end position="109"/>
    </location>
</feature>
<dbReference type="GO" id="GO:0015297">
    <property type="term" value="F:antiporter activity"/>
    <property type="evidence" value="ECO:0007669"/>
    <property type="project" value="InterPro"/>
</dbReference>
<feature type="transmembrane region" description="Helical" evidence="7">
    <location>
        <begin position="386"/>
        <end position="410"/>
    </location>
</feature>
<evidence type="ECO:0000313" key="8">
    <source>
        <dbReference type="EMBL" id="GGX74770.1"/>
    </source>
</evidence>
<evidence type="ECO:0000256" key="6">
    <source>
        <dbReference type="ARBA" id="ARBA00023136"/>
    </source>
</evidence>
<dbReference type="GO" id="GO:0005886">
    <property type="term" value="C:plasma membrane"/>
    <property type="evidence" value="ECO:0007669"/>
    <property type="project" value="UniProtKB-SubCell"/>
</dbReference>
<feature type="transmembrane region" description="Helical" evidence="7">
    <location>
        <begin position="354"/>
        <end position="374"/>
    </location>
</feature>
<proteinExistence type="predicted"/>
<feature type="transmembrane region" description="Helical" evidence="7">
    <location>
        <begin position="158"/>
        <end position="178"/>
    </location>
</feature>
<reference evidence="8" key="1">
    <citation type="journal article" date="2014" name="Int. J. Syst. Evol. Microbiol.">
        <title>Complete genome sequence of Corynebacterium casei LMG S-19264T (=DSM 44701T), isolated from a smear-ripened cheese.</title>
        <authorList>
            <consortium name="US DOE Joint Genome Institute (JGI-PGF)"/>
            <person name="Walter F."/>
            <person name="Albersmeier A."/>
            <person name="Kalinowski J."/>
            <person name="Ruckert C."/>
        </authorList>
    </citation>
    <scope>NUCLEOTIDE SEQUENCE</scope>
    <source>
        <strain evidence="8">KCTC 22169</strain>
    </source>
</reference>
<name>A0A918KSY6_9GAMM</name>
<keyword evidence="3" id="KW-1003">Cell membrane</keyword>
<feature type="transmembrane region" description="Helical" evidence="7">
    <location>
        <begin position="280"/>
        <end position="298"/>
    </location>
</feature>
<feature type="transmembrane region" description="Helical" evidence="7">
    <location>
        <begin position="184"/>
        <end position="209"/>
    </location>
</feature>
<dbReference type="NCBIfam" id="TIGR00797">
    <property type="entry name" value="matE"/>
    <property type="match status" value="1"/>
</dbReference>
<evidence type="ECO:0000256" key="3">
    <source>
        <dbReference type="ARBA" id="ARBA00022475"/>
    </source>
</evidence>
<dbReference type="EMBL" id="BMXR01000019">
    <property type="protein sequence ID" value="GGX74770.1"/>
    <property type="molecule type" value="Genomic_DNA"/>
</dbReference>
<dbReference type="AlphaFoldDB" id="A0A918KSY6"/>
<organism evidence="8 9">
    <name type="scientific">Saccharospirillum salsuginis</name>
    <dbReference type="NCBI Taxonomy" id="418750"/>
    <lineage>
        <taxon>Bacteria</taxon>
        <taxon>Pseudomonadati</taxon>
        <taxon>Pseudomonadota</taxon>
        <taxon>Gammaproteobacteria</taxon>
        <taxon>Oceanospirillales</taxon>
        <taxon>Saccharospirillaceae</taxon>
        <taxon>Saccharospirillum</taxon>
    </lineage>
</organism>
<keyword evidence="4 7" id="KW-0812">Transmembrane</keyword>
<evidence type="ECO:0000256" key="4">
    <source>
        <dbReference type="ARBA" id="ARBA00022692"/>
    </source>
</evidence>
<sequence>MSYRVFWQQVLALALPVAFQSALVSALGMADVLMVGHLGSEAVAAVGLSAKLNFVLILVMAALGTGCSILVAQYFGAGRPEKVRQTLILSLIVGMAVMLPFTLLILFQAENLIRFGTGDPVVIELGGRYLTLLGLTLFTTQAIIVYESAMRSIGRTGWPLKYAMVAIGLNVLMNYWFINGGLGVPAMGVTGAAVATVLARVIQIGWIAWDVQRTETLRLDRDALASLRGSTLPARFGRLTWPLVLNFTLWSVGSLGYHLIAGQMGTVPLAVMSLLAPIEGLYHSLFFGLVNACGIMIGQRLGRDQFAEAAWLANRFLAFAPIGSFMLGLVILAISPLMLSLMHITDAETTRQTQWAMVVMCLGFWIKVFNMTAIQGILRAGGDSRFCLGMDMVALWMVGLPLTWIAAFIWELPFTLVYAMVLSEEVIKALGVGWRVRRGYWLANLAEPEDRVLAQAEPAA</sequence>
<dbReference type="RefSeq" id="WP_189613561.1">
    <property type="nucleotide sequence ID" value="NZ_BMXR01000019.1"/>
</dbReference>
<protein>
    <submittedName>
        <fullName evidence="8">MATE family efflux transporter</fullName>
    </submittedName>
</protein>
<comment type="subcellular location">
    <subcellularLocation>
        <location evidence="1">Cell inner membrane</location>
        <topology evidence="1">Multi-pass membrane protein</topology>
    </subcellularLocation>
</comment>
<feature type="transmembrane region" description="Helical" evidence="7">
    <location>
        <begin position="129"/>
        <end position="146"/>
    </location>
</feature>
<comment type="caution">
    <text evidence="8">The sequence shown here is derived from an EMBL/GenBank/DDBJ whole genome shotgun (WGS) entry which is preliminary data.</text>
</comment>
<dbReference type="PANTHER" id="PTHR42925:SF2">
    <property type="entry name" value="NA+ DRIVEN MULTIDRUG EFFLUX PUMP"/>
    <property type="match status" value="1"/>
</dbReference>
<dbReference type="GO" id="GO:0042910">
    <property type="term" value="F:xenobiotic transmembrane transporter activity"/>
    <property type="evidence" value="ECO:0007669"/>
    <property type="project" value="InterPro"/>
</dbReference>
<evidence type="ECO:0000313" key="9">
    <source>
        <dbReference type="Proteomes" id="UP000626148"/>
    </source>
</evidence>
<dbReference type="PANTHER" id="PTHR42925">
    <property type="entry name" value="MULTIDRUG AND TOXIN EFFLUX PROTEIN MATE FAMILY"/>
    <property type="match status" value="1"/>
</dbReference>
<evidence type="ECO:0000256" key="5">
    <source>
        <dbReference type="ARBA" id="ARBA00022989"/>
    </source>
</evidence>
<dbReference type="InterPro" id="IPR048279">
    <property type="entry name" value="MdtK-like"/>
</dbReference>
<evidence type="ECO:0000256" key="2">
    <source>
        <dbReference type="ARBA" id="ARBA00022448"/>
    </source>
</evidence>
<accession>A0A918KSY6</accession>
<gene>
    <name evidence="8" type="ORF">GCM10007392_47560</name>
</gene>
<feature type="transmembrane region" description="Helical" evidence="7">
    <location>
        <begin position="310"/>
        <end position="334"/>
    </location>
</feature>
<keyword evidence="9" id="KW-1185">Reference proteome</keyword>
<keyword evidence="5 7" id="KW-1133">Transmembrane helix</keyword>
<dbReference type="Pfam" id="PF01554">
    <property type="entry name" value="MatE"/>
    <property type="match status" value="2"/>
</dbReference>
<dbReference type="Proteomes" id="UP000626148">
    <property type="component" value="Unassembled WGS sequence"/>
</dbReference>
<evidence type="ECO:0000256" key="1">
    <source>
        <dbReference type="ARBA" id="ARBA00004429"/>
    </source>
</evidence>
<dbReference type="PIRSF" id="PIRSF006603">
    <property type="entry name" value="DinF"/>
    <property type="match status" value="1"/>
</dbReference>
<keyword evidence="6 7" id="KW-0472">Membrane</keyword>
<evidence type="ECO:0000256" key="7">
    <source>
        <dbReference type="SAM" id="Phobius"/>
    </source>
</evidence>
<feature type="transmembrane region" description="Helical" evidence="7">
    <location>
        <begin position="239"/>
        <end position="260"/>
    </location>
</feature>